<evidence type="ECO:0000313" key="2">
    <source>
        <dbReference type="EMBL" id="HJH49588.1"/>
    </source>
</evidence>
<protein>
    <submittedName>
        <fullName evidence="2">Helix-turn-helix transcriptional regulator</fullName>
    </submittedName>
</protein>
<name>A0A9D2VX97_9FIRM</name>
<feature type="domain" description="HTH cro/C1-type" evidence="1">
    <location>
        <begin position="6"/>
        <end position="58"/>
    </location>
</feature>
<reference evidence="2" key="1">
    <citation type="journal article" date="2021" name="PeerJ">
        <title>Extensive microbial diversity within the chicken gut microbiome revealed by metagenomics and culture.</title>
        <authorList>
            <person name="Gilroy R."/>
            <person name="Ravi A."/>
            <person name="Getino M."/>
            <person name="Pursley I."/>
            <person name="Horton D.L."/>
            <person name="Alikhan N.F."/>
            <person name="Baker D."/>
            <person name="Gharbi K."/>
            <person name="Hall N."/>
            <person name="Watson M."/>
            <person name="Adriaenssens E.M."/>
            <person name="Foster-Nyarko E."/>
            <person name="Jarju S."/>
            <person name="Secka A."/>
            <person name="Antonio M."/>
            <person name="Oren A."/>
            <person name="Chaudhuri R.R."/>
            <person name="La Ragione R."/>
            <person name="Hildebrand F."/>
            <person name="Pallen M.J."/>
        </authorList>
    </citation>
    <scope>NUCLEOTIDE SEQUENCE</scope>
    <source>
        <strain evidence="2">USAMLcec4-12693</strain>
    </source>
</reference>
<dbReference type="InterPro" id="IPR001387">
    <property type="entry name" value="Cro/C1-type_HTH"/>
</dbReference>
<evidence type="ECO:0000259" key="1">
    <source>
        <dbReference type="PROSITE" id="PS50943"/>
    </source>
</evidence>
<accession>A0A9D2VX97</accession>
<dbReference type="PROSITE" id="PS50943">
    <property type="entry name" value="HTH_CROC1"/>
    <property type="match status" value="1"/>
</dbReference>
<dbReference type="EMBL" id="DYXE01000048">
    <property type="protein sequence ID" value="HJH49588.1"/>
    <property type="molecule type" value="Genomic_DNA"/>
</dbReference>
<comment type="caution">
    <text evidence="2">The sequence shown here is derived from an EMBL/GenBank/DDBJ whole genome shotgun (WGS) entry which is preliminary data.</text>
</comment>
<dbReference type="AlphaFoldDB" id="A0A9D2VX97"/>
<reference evidence="2" key="2">
    <citation type="submission" date="2021-09" db="EMBL/GenBank/DDBJ databases">
        <authorList>
            <person name="Gilroy R."/>
        </authorList>
    </citation>
    <scope>NUCLEOTIDE SEQUENCE</scope>
    <source>
        <strain evidence="2">USAMLcec4-12693</strain>
    </source>
</reference>
<dbReference type="Pfam" id="PF01381">
    <property type="entry name" value="HTH_3"/>
    <property type="match status" value="1"/>
</dbReference>
<evidence type="ECO:0000313" key="3">
    <source>
        <dbReference type="Proteomes" id="UP000813420"/>
    </source>
</evidence>
<dbReference type="SMART" id="SM00530">
    <property type="entry name" value="HTH_XRE"/>
    <property type="match status" value="1"/>
</dbReference>
<organism evidence="2 3">
    <name type="scientific">Merdimonas faecis</name>
    <dbReference type="NCBI Taxonomy" id="1653435"/>
    <lineage>
        <taxon>Bacteria</taxon>
        <taxon>Bacillati</taxon>
        <taxon>Bacillota</taxon>
        <taxon>Clostridia</taxon>
        <taxon>Lachnospirales</taxon>
        <taxon>Lachnospiraceae</taxon>
        <taxon>Merdimonas</taxon>
    </lineage>
</organism>
<dbReference type="GO" id="GO:0003677">
    <property type="term" value="F:DNA binding"/>
    <property type="evidence" value="ECO:0007669"/>
    <property type="project" value="InterPro"/>
</dbReference>
<dbReference type="InterPro" id="IPR010982">
    <property type="entry name" value="Lambda_DNA-bd_dom_sf"/>
</dbReference>
<dbReference type="Proteomes" id="UP000813420">
    <property type="component" value="Unassembled WGS sequence"/>
</dbReference>
<dbReference type="SUPFAM" id="SSF47413">
    <property type="entry name" value="lambda repressor-like DNA-binding domains"/>
    <property type="match status" value="1"/>
</dbReference>
<proteinExistence type="predicted"/>
<dbReference type="RefSeq" id="WP_277271843.1">
    <property type="nucleotide sequence ID" value="NZ_DYXE01000048.1"/>
</dbReference>
<sequence length="60" mass="6784">MILTKIEKLAEENGVSITALEKKLDFGNGTIRSWGQCSPSVDKLKKVADYFEVSIEYFLE</sequence>
<gene>
    <name evidence="2" type="ORF">K8V39_04925</name>
</gene>
<dbReference type="Gene3D" id="1.10.260.40">
    <property type="entry name" value="lambda repressor-like DNA-binding domains"/>
    <property type="match status" value="1"/>
</dbReference>